<keyword evidence="6" id="KW-1185">Reference proteome</keyword>
<dbReference type="InterPro" id="IPR013324">
    <property type="entry name" value="RNA_pol_sigma_r3/r4-like"/>
</dbReference>
<keyword evidence="1" id="KW-0731">Sigma factor</keyword>
<dbReference type="NCBIfam" id="TIGR02937">
    <property type="entry name" value="sigma70-ECF"/>
    <property type="match status" value="1"/>
</dbReference>
<keyword evidence="1" id="KW-0804">Transcription</keyword>
<evidence type="ECO:0000256" key="2">
    <source>
        <dbReference type="SAM" id="MobiDB-lite"/>
    </source>
</evidence>
<protein>
    <recommendedName>
        <fullName evidence="1">RNA polymerase sigma factor</fullName>
    </recommendedName>
</protein>
<dbReference type="PATRIC" id="fig|1838286.3.peg.3100"/>
<proteinExistence type="inferred from homology"/>
<dbReference type="SUPFAM" id="SSF88946">
    <property type="entry name" value="Sigma2 domain of RNA polymerase sigma factors"/>
    <property type="match status" value="1"/>
</dbReference>
<evidence type="ECO:0000256" key="1">
    <source>
        <dbReference type="RuleBase" id="RU000716"/>
    </source>
</evidence>
<evidence type="ECO:0000313" key="5">
    <source>
        <dbReference type="EMBL" id="AOS45985.1"/>
    </source>
</evidence>
<dbReference type="Gene3D" id="1.10.1740.10">
    <property type="match status" value="1"/>
</dbReference>
<dbReference type="Pfam" id="PF04542">
    <property type="entry name" value="Sigma70_r2"/>
    <property type="match status" value="1"/>
</dbReference>
<keyword evidence="1" id="KW-0238">DNA-binding</keyword>
<dbReference type="InterPro" id="IPR000838">
    <property type="entry name" value="RNA_pol_sigma70_ECF_CS"/>
</dbReference>
<keyword evidence="1" id="KW-0805">Transcription regulation</keyword>
<evidence type="ECO:0000313" key="6">
    <source>
        <dbReference type="Proteomes" id="UP000095228"/>
    </source>
</evidence>
<evidence type="ECO:0000259" key="3">
    <source>
        <dbReference type="Pfam" id="PF04542"/>
    </source>
</evidence>
<dbReference type="GO" id="GO:0003677">
    <property type="term" value="F:DNA binding"/>
    <property type="evidence" value="ECO:0007669"/>
    <property type="project" value="UniProtKB-KW"/>
</dbReference>
<dbReference type="KEGG" id="obg:Verru16b_03076"/>
<dbReference type="PROSITE" id="PS01063">
    <property type="entry name" value="SIGMA70_ECF"/>
    <property type="match status" value="1"/>
</dbReference>
<evidence type="ECO:0000259" key="4">
    <source>
        <dbReference type="Pfam" id="PF20239"/>
    </source>
</evidence>
<dbReference type="AlphaFoldDB" id="A0A1D8AYP0"/>
<organism evidence="5 6">
    <name type="scientific">Lacunisphaera limnophila</name>
    <dbReference type="NCBI Taxonomy" id="1838286"/>
    <lineage>
        <taxon>Bacteria</taxon>
        <taxon>Pseudomonadati</taxon>
        <taxon>Verrucomicrobiota</taxon>
        <taxon>Opitutia</taxon>
        <taxon>Opitutales</taxon>
        <taxon>Opitutaceae</taxon>
        <taxon>Lacunisphaera</taxon>
    </lineage>
</organism>
<feature type="domain" description="DUF6596" evidence="4">
    <location>
        <begin position="218"/>
        <end position="320"/>
    </location>
</feature>
<dbReference type="SUPFAM" id="SSF88659">
    <property type="entry name" value="Sigma3 and sigma4 domains of RNA polymerase sigma factors"/>
    <property type="match status" value="1"/>
</dbReference>
<dbReference type="PANTHER" id="PTHR47756">
    <property type="entry name" value="BLL6612 PROTEIN-RELATED"/>
    <property type="match status" value="1"/>
</dbReference>
<dbReference type="Proteomes" id="UP000095228">
    <property type="component" value="Chromosome"/>
</dbReference>
<dbReference type="STRING" id="1838286.Verru16b_03076"/>
<dbReference type="PANTHER" id="PTHR47756:SF2">
    <property type="entry name" value="BLL6612 PROTEIN"/>
    <property type="match status" value="1"/>
</dbReference>
<dbReference type="EMBL" id="CP016094">
    <property type="protein sequence ID" value="AOS45985.1"/>
    <property type="molecule type" value="Genomic_DNA"/>
</dbReference>
<dbReference type="InterPro" id="IPR007627">
    <property type="entry name" value="RNA_pol_sigma70_r2"/>
</dbReference>
<dbReference type="Pfam" id="PF20239">
    <property type="entry name" value="DUF6596"/>
    <property type="match status" value="1"/>
</dbReference>
<feature type="region of interest" description="Disordered" evidence="2">
    <location>
        <begin position="1"/>
        <end position="34"/>
    </location>
</feature>
<dbReference type="InterPro" id="IPR013325">
    <property type="entry name" value="RNA_pol_sigma_r2"/>
</dbReference>
<name>A0A1D8AYP0_9BACT</name>
<feature type="domain" description="RNA polymerase sigma-70 region 2" evidence="3">
    <location>
        <begin position="44"/>
        <end position="111"/>
    </location>
</feature>
<dbReference type="InterPro" id="IPR046531">
    <property type="entry name" value="DUF6596"/>
</dbReference>
<sequence>MAVVPDAPHDGSAPEPAAELGANPAPVAPEAPTPQPAQLVEHFFRHEKGRLHGALVRLLGVHHLSLAEDLAQEAMLRALRTWSMGGVPANPSAWITQVAMNLARDALRHRKMATGKEAAIITHHEQTTATPAVAWEAAHGIRDDALRLMFVCAHPAIAPDAQVILALKILCGFSTGEIARAFLATEAAIEKQLTRTKQRIAEAGIGFELPEGADLAPRLDGVLAAIYQLFNEGYKASSGDRLLREELCQEAVRLGLQLVAHPAGRAPRCHALLALMLLTIARFPSRLDEQGAVLRLDAQDRSKWNQALIARGLVHLAAAAEGDALSEYHLQAGIAATHCLAPDYLSTDWDLILRHYDELLRLKPSPVVALNRAVAVANRNGPQAGLDALAAIAQREKLETHYLLHAVEGELRWRLGEPAAAAAGFRRALALAQVGPEKAHLTRMLERCEAAGVM</sequence>
<comment type="similarity">
    <text evidence="1">Belongs to the sigma-70 factor family. ECF subfamily.</text>
</comment>
<dbReference type="InterPro" id="IPR014284">
    <property type="entry name" value="RNA_pol_sigma-70_dom"/>
</dbReference>
<reference evidence="5 6" key="1">
    <citation type="submission" date="2016-06" db="EMBL/GenBank/DDBJ databases">
        <title>Three novel species with peptidoglycan cell walls form the new genus Lacunisphaera gen. nov. in the family Opitutaceae of the verrucomicrobial subdivision 4.</title>
        <authorList>
            <person name="Rast P."/>
            <person name="Gloeckner I."/>
            <person name="Jogler M."/>
            <person name="Boedeker C."/>
            <person name="Jeske O."/>
            <person name="Wiegand S."/>
            <person name="Reinhardt R."/>
            <person name="Schumann P."/>
            <person name="Rohde M."/>
            <person name="Spring S."/>
            <person name="Gloeckner F.O."/>
            <person name="Jogler C."/>
        </authorList>
    </citation>
    <scope>NUCLEOTIDE SEQUENCE [LARGE SCALE GENOMIC DNA]</scope>
    <source>
        <strain evidence="5 6">IG16b</strain>
    </source>
</reference>
<dbReference type="GO" id="GO:0016987">
    <property type="term" value="F:sigma factor activity"/>
    <property type="evidence" value="ECO:0007669"/>
    <property type="project" value="UniProtKB-KW"/>
</dbReference>
<gene>
    <name evidence="5" type="ORF">Verru16b_03076</name>
</gene>
<accession>A0A1D8AYP0</accession>
<dbReference type="GO" id="GO:0006352">
    <property type="term" value="P:DNA-templated transcription initiation"/>
    <property type="evidence" value="ECO:0007669"/>
    <property type="project" value="InterPro"/>
</dbReference>